<dbReference type="SUPFAM" id="SSF56112">
    <property type="entry name" value="Protein kinase-like (PK-like)"/>
    <property type="match status" value="1"/>
</dbReference>
<dbReference type="Proteomes" id="UP000827721">
    <property type="component" value="Unassembled WGS sequence"/>
</dbReference>
<dbReference type="PANTHER" id="PTHR24419">
    <property type="entry name" value="INTERLEUKIN-1 RECEPTOR-ASSOCIATED KINASE"/>
    <property type="match status" value="1"/>
</dbReference>
<evidence type="ECO:0008006" key="3">
    <source>
        <dbReference type="Google" id="ProtNLM"/>
    </source>
</evidence>
<dbReference type="EMBL" id="JAFEMO010000002">
    <property type="protein sequence ID" value="KAH7574861.1"/>
    <property type="molecule type" value="Genomic_DNA"/>
</dbReference>
<dbReference type="Gene3D" id="3.30.200.20">
    <property type="entry name" value="Phosphorylase Kinase, domain 1"/>
    <property type="match status" value="1"/>
</dbReference>
<proteinExistence type="predicted"/>
<comment type="caution">
    <text evidence="1">The sequence shown here is derived from an EMBL/GenBank/DDBJ whole genome shotgun (WGS) entry which is preliminary data.</text>
</comment>
<gene>
    <name evidence="1" type="ORF">JRO89_XS02G0014200</name>
</gene>
<dbReference type="PANTHER" id="PTHR24419:SF18">
    <property type="entry name" value="SERINE_THREONINE-PROTEIN KINASE HASPIN"/>
    <property type="match status" value="1"/>
</dbReference>
<evidence type="ECO:0000313" key="2">
    <source>
        <dbReference type="Proteomes" id="UP000827721"/>
    </source>
</evidence>
<reference evidence="1 2" key="1">
    <citation type="submission" date="2021-02" db="EMBL/GenBank/DDBJ databases">
        <title>Plant Genome Project.</title>
        <authorList>
            <person name="Zhang R.-G."/>
        </authorList>
    </citation>
    <scope>NUCLEOTIDE SEQUENCE [LARGE SCALE GENOMIC DNA]</scope>
    <source>
        <tissue evidence="1">Leaves</tissue>
    </source>
</reference>
<protein>
    <recommendedName>
        <fullName evidence="3">Protein kinase domain-containing protein</fullName>
    </recommendedName>
</protein>
<organism evidence="1 2">
    <name type="scientific">Xanthoceras sorbifolium</name>
    <dbReference type="NCBI Taxonomy" id="99658"/>
    <lineage>
        <taxon>Eukaryota</taxon>
        <taxon>Viridiplantae</taxon>
        <taxon>Streptophyta</taxon>
        <taxon>Embryophyta</taxon>
        <taxon>Tracheophyta</taxon>
        <taxon>Spermatophyta</taxon>
        <taxon>Magnoliopsida</taxon>
        <taxon>eudicotyledons</taxon>
        <taxon>Gunneridae</taxon>
        <taxon>Pentapetalae</taxon>
        <taxon>rosids</taxon>
        <taxon>malvids</taxon>
        <taxon>Sapindales</taxon>
        <taxon>Sapindaceae</taxon>
        <taxon>Xanthoceroideae</taxon>
        <taxon>Xanthoceras</taxon>
    </lineage>
</organism>
<accession>A0ABQ8IDT5</accession>
<evidence type="ECO:0000313" key="1">
    <source>
        <dbReference type="EMBL" id="KAH7574861.1"/>
    </source>
</evidence>
<name>A0ABQ8IDT5_9ROSI</name>
<sequence>MGFKTGKTGVDLWSEIADSDEQKKETKFEVIYRRRLAQQTHKDVVLNPVGSSDANRLSLAAAAANIDKKRISWNRSLSTSLKVCQGPYDDLLVKAWEDWDDRQHGSENDHPKQFPENQCYVVFVLQRGGKDLESFVLLNFDEARSSLVQVRAALAVAEAAYEFEHRDLHWGNILLSRNDSVSLHFILEGKHMSVRMLTW</sequence>
<dbReference type="Pfam" id="PF12330">
    <property type="entry name" value="Haspin_kinase"/>
    <property type="match status" value="1"/>
</dbReference>
<keyword evidence="2" id="KW-1185">Reference proteome</keyword>
<dbReference type="Gene3D" id="1.10.510.10">
    <property type="entry name" value="Transferase(Phosphotransferase) domain 1"/>
    <property type="match status" value="1"/>
</dbReference>
<dbReference type="InterPro" id="IPR011009">
    <property type="entry name" value="Kinase-like_dom_sf"/>
</dbReference>